<evidence type="ECO:0000313" key="1">
    <source>
        <dbReference type="EMBL" id="KAJ3050652.1"/>
    </source>
</evidence>
<protein>
    <submittedName>
        <fullName evidence="1">Uncharacterized protein</fullName>
    </submittedName>
</protein>
<reference evidence="1" key="1">
    <citation type="submission" date="2020-05" db="EMBL/GenBank/DDBJ databases">
        <title>Phylogenomic resolution of chytrid fungi.</title>
        <authorList>
            <person name="Stajich J.E."/>
            <person name="Amses K."/>
            <person name="Simmons R."/>
            <person name="Seto K."/>
            <person name="Myers J."/>
            <person name="Bonds A."/>
            <person name="Quandt C.A."/>
            <person name="Barry K."/>
            <person name="Liu P."/>
            <person name="Grigoriev I."/>
            <person name="Longcore J.E."/>
            <person name="James T.Y."/>
        </authorList>
    </citation>
    <scope>NUCLEOTIDE SEQUENCE</scope>
    <source>
        <strain evidence="1">JEL0318</strain>
    </source>
</reference>
<dbReference type="AlphaFoldDB" id="A0AAD5SAC6"/>
<proteinExistence type="predicted"/>
<keyword evidence="2" id="KW-1185">Reference proteome</keyword>
<dbReference type="EMBL" id="JADGJD010000488">
    <property type="protein sequence ID" value="KAJ3050652.1"/>
    <property type="molecule type" value="Genomic_DNA"/>
</dbReference>
<gene>
    <name evidence="1" type="ORF">HK097_008349</name>
</gene>
<comment type="caution">
    <text evidence="1">The sequence shown here is derived from an EMBL/GenBank/DDBJ whole genome shotgun (WGS) entry which is preliminary data.</text>
</comment>
<dbReference type="Proteomes" id="UP001212841">
    <property type="component" value="Unassembled WGS sequence"/>
</dbReference>
<accession>A0AAD5SAC6</accession>
<sequence>MSLSLRHVTWGYTAISEFNGPDTSPNLRAIVIDTPDSRQTRASPFRMLVRDTDTALRKWMLKGPLSTLRITVHLHPETPPSYKGDLVMEVRKEQKVNPQPPPVIHTPGFDYSPFVYKTTAIIRPATFPDDYIPRDIKPYKKSRNPLKILGLKGQEKPDDLHSVVVFPAGRSVYELCVLWNRRPQGYANFTGRTVQADGEELVDGEPVWVPPPGYEEPPHYEE</sequence>
<name>A0AAD5SAC6_9FUNG</name>
<evidence type="ECO:0000313" key="2">
    <source>
        <dbReference type="Proteomes" id="UP001212841"/>
    </source>
</evidence>
<organism evidence="1 2">
    <name type="scientific">Rhizophlyctis rosea</name>
    <dbReference type="NCBI Taxonomy" id="64517"/>
    <lineage>
        <taxon>Eukaryota</taxon>
        <taxon>Fungi</taxon>
        <taxon>Fungi incertae sedis</taxon>
        <taxon>Chytridiomycota</taxon>
        <taxon>Chytridiomycota incertae sedis</taxon>
        <taxon>Chytridiomycetes</taxon>
        <taxon>Rhizophlyctidales</taxon>
        <taxon>Rhizophlyctidaceae</taxon>
        <taxon>Rhizophlyctis</taxon>
    </lineage>
</organism>